<reference evidence="1 2" key="1">
    <citation type="submission" date="2018-01" db="EMBL/GenBank/DDBJ databases">
        <authorList>
            <person name="Clerissi C."/>
        </authorList>
    </citation>
    <scope>NUCLEOTIDE SEQUENCE [LARGE SCALE GENOMIC DNA]</scope>
    <source>
        <strain evidence="1">Cupriavidus taiwanensis SWF 66322</strain>
    </source>
</reference>
<gene>
    <name evidence="1" type="ORF">CBM2636_12498</name>
</gene>
<proteinExistence type="predicted"/>
<dbReference type="AlphaFoldDB" id="A0A9Q7UXG2"/>
<name>A0A9Q7UXG2_9BURK</name>
<dbReference type="Proteomes" id="UP000254259">
    <property type="component" value="Chromosome CBM2636"/>
</dbReference>
<evidence type="ECO:0000313" key="2">
    <source>
        <dbReference type="Proteomes" id="UP000254259"/>
    </source>
</evidence>
<dbReference type="EMBL" id="LT984813">
    <property type="protein sequence ID" value="SPD65475.1"/>
    <property type="molecule type" value="Genomic_DNA"/>
</dbReference>
<accession>A0A9Q7UXG2</accession>
<protein>
    <submittedName>
        <fullName evidence="1">Uncharacterized protein</fullName>
    </submittedName>
</protein>
<sequence length="189" mass="21083">MYYVRNIERLNEWETHVMTLCTVLINFGKFSESLEPFTRLIDPTRTLGSHLSVGVANGGYKRYVAALDQCQKAMAMDIHPVNEGQIRAVADIMDANGDTDEDIARAMDFAGDILREHGYLYLGVQHKVNPVREPVDGGHPYFGMRIAVAVSEDEAFEMTCDYAERLAQSKVKIPSSLVLSFEPGSVHAE</sequence>
<organism evidence="1 2">
    <name type="scientific">Cupriavidus taiwanensis</name>
    <dbReference type="NCBI Taxonomy" id="164546"/>
    <lineage>
        <taxon>Bacteria</taxon>
        <taxon>Pseudomonadati</taxon>
        <taxon>Pseudomonadota</taxon>
        <taxon>Betaproteobacteria</taxon>
        <taxon>Burkholderiales</taxon>
        <taxon>Burkholderiaceae</taxon>
        <taxon>Cupriavidus</taxon>
    </lineage>
</organism>
<evidence type="ECO:0000313" key="1">
    <source>
        <dbReference type="EMBL" id="SPD65475.1"/>
    </source>
</evidence>